<proteinExistence type="inferred from homology"/>
<comment type="caution">
    <text evidence="6">The sequence shown here is derived from an EMBL/GenBank/DDBJ whole genome shotgun (WGS) entry which is preliminary data.</text>
</comment>
<protein>
    <recommendedName>
        <fullName evidence="5">3-deoxy-manno-octulosonate cytidylyltransferase</fullName>
        <ecNumber evidence="5">2.7.7.38</ecNumber>
    </recommendedName>
    <alternativeName>
        <fullName evidence="5">CMP-2-keto-3-deoxyoctulosonic acid synthase</fullName>
        <shortName evidence="5">CKS</shortName>
        <shortName evidence="5">CMP-KDO synthase</shortName>
    </alternativeName>
</protein>
<dbReference type="AlphaFoldDB" id="A0A7W0HLZ4"/>
<dbReference type="InterPro" id="IPR003329">
    <property type="entry name" value="Cytidylyl_trans"/>
</dbReference>
<dbReference type="UniPathway" id="UPA00358">
    <property type="reaction ID" value="UER00476"/>
</dbReference>
<keyword evidence="4 5" id="KW-0448">Lipopolysaccharide biosynthesis</keyword>
<dbReference type="GO" id="GO:0009103">
    <property type="term" value="P:lipopolysaccharide biosynthetic process"/>
    <property type="evidence" value="ECO:0007669"/>
    <property type="project" value="UniProtKB-UniRule"/>
</dbReference>
<dbReference type="GO" id="GO:0016020">
    <property type="term" value="C:membrane"/>
    <property type="evidence" value="ECO:0007669"/>
    <property type="project" value="UniProtKB-SubCell"/>
</dbReference>
<dbReference type="FunFam" id="3.90.550.10:FF:000011">
    <property type="entry name" value="3-deoxy-manno-octulosonate cytidylyltransferase"/>
    <property type="match status" value="1"/>
</dbReference>
<dbReference type="NCBIfam" id="NF009905">
    <property type="entry name" value="PRK13368.1"/>
    <property type="match status" value="1"/>
</dbReference>
<gene>
    <name evidence="5" type="primary">kdsB</name>
    <name evidence="6" type="ORF">HNR65_003199</name>
</gene>
<dbReference type="NCBIfam" id="NF003952">
    <property type="entry name" value="PRK05450.1-5"/>
    <property type="match status" value="1"/>
</dbReference>
<evidence type="ECO:0000313" key="6">
    <source>
        <dbReference type="EMBL" id="MBA2882844.1"/>
    </source>
</evidence>
<dbReference type="PANTHER" id="PTHR42866:SF2">
    <property type="entry name" value="3-DEOXY-MANNO-OCTULOSONATE CYTIDYLYLTRANSFERASE, MITOCHONDRIAL"/>
    <property type="match status" value="1"/>
</dbReference>
<comment type="catalytic activity">
    <reaction evidence="5">
        <text>3-deoxy-alpha-D-manno-oct-2-ulosonate + CTP = CMP-3-deoxy-beta-D-manno-octulosonate + diphosphate</text>
        <dbReference type="Rhea" id="RHEA:23448"/>
        <dbReference type="ChEBI" id="CHEBI:33019"/>
        <dbReference type="ChEBI" id="CHEBI:37563"/>
        <dbReference type="ChEBI" id="CHEBI:85986"/>
        <dbReference type="ChEBI" id="CHEBI:85987"/>
        <dbReference type="EC" id="2.7.7.38"/>
    </reaction>
</comment>
<accession>A0A7W0HLZ4</accession>
<dbReference type="NCBIfam" id="TIGR00466">
    <property type="entry name" value="kdsB"/>
    <property type="match status" value="1"/>
</dbReference>
<dbReference type="NCBIfam" id="NF003950">
    <property type="entry name" value="PRK05450.1-3"/>
    <property type="match status" value="1"/>
</dbReference>
<keyword evidence="5" id="KW-0963">Cytoplasm</keyword>
<evidence type="ECO:0000256" key="1">
    <source>
        <dbReference type="ARBA" id="ARBA00004370"/>
    </source>
</evidence>
<dbReference type="Proteomes" id="UP000525298">
    <property type="component" value="Unassembled WGS sequence"/>
</dbReference>
<reference evidence="6 7" key="1">
    <citation type="submission" date="2020-07" db="EMBL/GenBank/DDBJ databases">
        <title>Genomic Encyclopedia of Type Strains, Phase IV (KMG-IV): sequencing the most valuable type-strain genomes for metagenomic binning, comparative biology and taxonomic classification.</title>
        <authorList>
            <person name="Goeker M."/>
        </authorList>
    </citation>
    <scope>NUCLEOTIDE SEQUENCE [LARGE SCALE GENOMIC DNA]</scope>
    <source>
        <strain evidence="6 7">DSM 17721</strain>
    </source>
</reference>
<dbReference type="EMBL" id="JACDUS010000013">
    <property type="protein sequence ID" value="MBA2882844.1"/>
    <property type="molecule type" value="Genomic_DNA"/>
</dbReference>
<name>A0A7W0HLZ4_9BACT</name>
<dbReference type="Gene3D" id="3.90.550.10">
    <property type="entry name" value="Spore Coat Polysaccharide Biosynthesis Protein SpsA, Chain A"/>
    <property type="match status" value="1"/>
</dbReference>
<dbReference type="InterPro" id="IPR004528">
    <property type="entry name" value="KdsB"/>
</dbReference>
<organism evidence="6 7">
    <name type="scientific">Desulfosalsimonas propionicica</name>
    <dbReference type="NCBI Taxonomy" id="332175"/>
    <lineage>
        <taxon>Bacteria</taxon>
        <taxon>Pseudomonadati</taxon>
        <taxon>Thermodesulfobacteriota</taxon>
        <taxon>Desulfobacteria</taxon>
        <taxon>Desulfobacterales</taxon>
        <taxon>Desulfosalsimonadaceae</taxon>
        <taxon>Desulfosalsimonas</taxon>
    </lineage>
</organism>
<dbReference type="GO" id="GO:0033468">
    <property type="term" value="P:CMP-keto-3-deoxy-D-manno-octulosonic acid biosynthetic process"/>
    <property type="evidence" value="ECO:0007669"/>
    <property type="project" value="UniProtKB-UniRule"/>
</dbReference>
<dbReference type="EC" id="2.7.7.38" evidence="5"/>
<dbReference type="GO" id="GO:0005829">
    <property type="term" value="C:cytosol"/>
    <property type="evidence" value="ECO:0007669"/>
    <property type="project" value="TreeGrafter"/>
</dbReference>
<dbReference type="GO" id="GO:0008690">
    <property type="term" value="F:3-deoxy-manno-octulosonate cytidylyltransferase activity"/>
    <property type="evidence" value="ECO:0007669"/>
    <property type="project" value="UniProtKB-UniRule"/>
</dbReference>
<comment type="similarity">
    <text evidence="5">Belongs to the KdsB family.</text>
</comment>
<dbReference type="CDD" id="cd02517">
    <property type="entry name" value="CMP-KDO-Synthetase"/>
    <property type="match status" value="1"/>
</dbReference>
<evidence type="ECO:0000256" key="5">
    <source>
        <dbReference type="HAMAP-Rule" id="MF_00057"/>
    </source>
</evidence>
<keyword evidence="3 5" id="KW-0548">Nucleotidyltransferase</keyword>
<dbReference type="HAMAP" id="MF_00057">
    <property type="entry name" value="KdsB"/>
    <property type="match status" value="1"/>
</dbReference>
<dbReference type="Pfam" id="PF02348">
    <property type="entry name" value="CTP_transf_3"/>
    <property type="match status" value="1"/>
</dbReference>
<comment type="subcellular location">
    <subcellularLocation>
        <location evidence="5">Cytoplasm</location>
    </subcellularLocation>
    <subcellularLocation>
        <location evidence="1">Membrane</location>
    </subcellularLocation>
</comment>
<dbReference type="RefSeq" id="WP_181552466.1">
    <property type="nucleotide sequence ID" value="NZ_JACDUS010000013.1"/>
</dbReference>
<dbReference type="SUPFAM" id="SSF53448">
    <property type="entry name" value="Nucleotide-diphospho-sugar transferases"/>
    <property type="match status" value="1"/>
</dbReference>
<evidence type="ECO:0000313" key="7">
    <source>
        <dbReference type="Proteomes" id="UP000525298"/>
    </source>
</evidence>
<comment type="pathway">
    <text evidence="5">Nucleotide-sugar biosynthesis; CMP-3-deoxy-D-manno-octulosonate biosynthesis; CMP-3-deoxy-D-manno-octulosonate from 3-deoxy-D-manno-octulosonate and CTP: step 1/1.</text>
</comment>
<comment type="function">
    <text evidence="5">Activates KDO (a required 8-carbon sugar) for incorporation into bacterial lipopolysaccharide in Gram-negative bacteria.</text>
</comment>
<evidence type="ECO:0000256" key="2">
    <source>
        <dbReference type="ARBA" id="ARBA00022679"/>
    </source>
</evidence>
<keyword evidence="2 5" id="KW-0808">Transferase</keyword>
<dbReference type="PANTHER" id="PTHR42866">
    <property type="entry name" value="3-DEOXY-MANNO-OCTULOSONATE CYTIDYLYLTRANSFERASE"/>
    <property type="match status" value="1"/>
</dbReference>
<evidence type="ECO:0000256" key="4">
    <source>
        <dbReference type="ARBA" id="ARBA00022985"/>
    </source>
</evidence>
<evidence type="ECO:0000256" key="3">
    <source>
        <dbReference type="ARBA" id="ARBA00022695"/>
    </source>
</evidence>
<keyword evidence="7" id="KW-1185">Reference proteome</keyword>
<sequence length="248" mass="27500">MNLSPPVECCGVIPARYASTRFPGKPLAQIRGKPMFWHVYARARQCPELQHVVVATDDERIFSAAKALDVPVVMTRDDHQSGTDRVHEAADRIGIRNNGVVVNIQGDEPLLDPDMLSALIRPFADPEMAVTTLVHFLEPEAAQNPDRVKAAFAPNGRALYFSRAPIPHPRNAQSAAYFCHIGLYGFRKSALDQFVSLPPGRLEQIEKLEQLRLLENSIPIHVEITHGKSLSVDSPGDLEKVIAEFNQL</sequence>
<dbReference type="InterPro" id="IPR029044">
    <property type="entry name" value="Nucleotide-diphossugar_trans"/>
</dbReference>